<dbReference type="SUPFAM" id="SSF53335">
    <property type="entry name" value="S-adenosyl-L-methionine-dependent methyltransferases"/>
    <property type="match status" value="1"/>
</dbReference>
<dbReference type="SUPFAM" id="SSF46785">
    <property type="entry name" value="Winged helix' DNA-binding domain"/>
    <property type="match status" value="1"/>
</dbReference>
<evidence type="ECO:0000256" key="1">
    <source>
        <dbReference type="ARBA" id="ARBA00022603"/>
    </source>
</evidence>
<sequence>MITSDPSPSSTLAELKALSKIIQDSIISIEASLSSANKEFPSPYTPITRESEAARMVPGVDKACTLIITAAYQLIQSVQSPMLSIMAIATQHALPAALGVASAANVAEALREAGPNGAHVNEIARASNIDPSKLARVLRLLATNHIFVEVAPDVFVNNRISSCMDTGKSVKAILESPETKHIATNCVAASVEHWQATHNSAATSAAHLSEFLLDPKTAMSQELNNTAFNIAFNTDIPVWEWLEKKENERRFDWDGLKQGAVIVDVGGGVGAQSLALAQNCPHLRFVVQDREQVTKDAAGFWNDKLPDALPSGRVELQAHDFFTPQPVKNASVFLLRSIIHDWPDKYCLQILRHLRAAATPDTRLVIVDSLVSYACEDSDLKHIPGIERPVPPKPLLPNMGYAALTSYQLDIQMLSVLNGKERTIAQMKELMDQTGWKLVQVHQALAFSTSKVIGAPA</sequence>
<accession>K5W8S1</accession>
<dbReference type="PANTHER" id="PTHR43712:SF2">
    <property type="entry name" value="O-METHYLTRANSFERASE CICE"/>
    <property type="match status" value="1"/>
</dbReference>
<proteinExistence type="predicted"/>
<dbReference type="GO" id="GO:0046983">
    <property type="term" value="F:protein dimerization activity"/>
    <property type="evidence" value="ECO:0007669"/>
    <property type="project" value="InterPro"/>
</dbReference>
<evidence type="ECO:0000259" key="4">
    <source>
        <dbReference type="Pfam" id="PF00891"/>
    </source>
</evidence>
<dbReference type="PANTHER" id="PTHR43712">
    <property type="entry name" value="PUTATIVE (AFU_ORTHOLOGUE AFUA_4G14580)-RELATED"/>
    <property type="match status" value="1"/>
</dbReference>
<dbReference type="RefSeq" id="XP_007389774.1">
    <property type="nucleotide sequence ID" value="XM_007389712.1"/>
</dbReference>
<name>K5W8S1_PHACS</name>
<dbReference type="InterPro" id="IPR016461">
    <property type="entry name" value="COMT-like"/>
</dbReference>
<evidence type="ECO:0000313" key="7">
    <source>
        <dbReference type="Proteomes" id="UP000008370"/>
    </source>
</evidence>
<dbReference type="InterPro" id="IPR036388">
    <property type="entry name" value="WH-like_DNA-bd_sf"/>
</dbReference>
<dbReference type="Gene3D" id="1.10.10.10">
    <property type="entry name" value="Winged helix-like DNA-binding domain superfamily/Winged helix DNA-binding domain"/>
    <property type="match status" value="1"/>
</dbReference>
<dbReference type="HOGENOM" id="CLU_005533_0_3_1"/>
<reference evidence="6 7" key="1">
    <citation type="journal article" date="2012" name="BMC Genomics">
        <title>Comparative genomics of the white-rot fungi, Phanerochaete carnosa and P. chrysosporium, to elucidate the genetic basis of the distinct wood types they colonize.</title>
        <authorList>
            <person name="Suzuki H."/>
            <person name="MacDonald J."/>
            <person name="Syed K."/>
            <person name="Salamov A."/>
            <person name="Hori C."/>
            <person name="Aerts A."/>
            <person name="Henrissat B."/>
            <person name="Wiebenga A."/>
            <person name="vanKuyk P.A."/>
            <person name="Barry K."/>
            <person name="Lindquist E."/>
            <person name="LaButti K."/>
            <person name="Lapidus A."/>
            <person name="Lucas S."/>
            <person name="Coutinho P."/>
            <person name="Gong Y."/>
            <person name="Samejima M."/>
            <person name="Mahadevan R."/>
            <person name="Abou-Zaid M."/>
            <person name="de Vries R.P."/>
            <person name="Igarashi K."/>
            <person name="Yadav J.S."/>
            <person name="Grigoriev I.V."/>
            <person name="Master E.R."/>
        </authorList>
    </citation>
    <scope>NUCLEOTIDE SEQUENCE [LARGE SCALE GENOMIC DNA]</scope>
    <source>
        <strain evidence="6 7">HHB-10118-sp</strain>
    </source>
</reference>
<dbReference type="Gene3D" id="3.40.50.150">
    <property type="entry name" value="Vaccinia Virus protein VP39"/>
    <property type="match status" value="1"/>
</dbReference>
<dbReference type="InterPro" id="IPR029063">
    <property type="entry name" value="SAM-dependent_MTases_sf"/>
</dbReference>
<feature type="domain" description="O-methyltransferase C-terminal" evidence="4">
    <location>
        <begin position="245"/>
        <end position="377"/>
    </location>
</feature>
<dbReference type="InterPro" id="IPR036390">
    <property type="entry name" value="WH_DNA-bd_sf"/>
</dbReference>
<organism evidence="6 7">
    <name type="scientific">Phanerochaete carnosa (strain HHB-10118-sp)</name>
    <name type="common">White-rot fungus</name>
    <name type="synonym">Peniophora carnosa</name>
    <dbReference type="NCBI Taxonomy" id="650164"/>
    <lineage>
        <taxon>Eukaryota</taxon>
        <taxon>Fungi</taxon>
        <taxon>Dikarya</taxon>
        <taxon>Basidiomycota</taxon>
        <taxon>Agaricomycotina</taxon>
        <taxon>Agaricomycetes</taxon>
        <taxon>Polyporales</taxon>
        <taxon>Phanerochaetaceae</taxon>
        <taxon>Phanerochaete</taxon>
    </lineage>
</organism>
<dbReference type="InterPro" id="IPR001077">
    <property type="entry name" value="COMT_C"/>
</dbReference>
<dbReference type="InterPro" id="IPR012967">
    <property type="entry name" value="COMT_dimerisation"/>
</dbReference>
<keyword evidence="2" id="KW-0808">Transferase</keyword>
<gene>
    <name evidence="6" type="ORF">PHACADRAFT_203537</name>
</gene>
<evidence type="ECO:0000313" key="6">
    <source>
        <dbReference type="EMBL" id="EKM60303.1"/>
    </source>
</evidence>
<dbReference type="AlphaFoldDB" id="K5W8S1"/>
<keyword evidence="3" id="KW-0949">S-adenosyl-L-methionine</keyword>
<dbReference type="OrthoDB" id="2410195at2759"/>
<evidence type="ECO:0000256" key="3">
    <source>
        <dbReference type="ARBA" id="ARBA00022691"/>
    </source>
</evidence>
<dbReference type="Pfam" id="PF08100">
    <property type="entry name" value="Dimerisation"/>
    <property type="match status" value="1"/>
</dbReference>
<dbReference type="PROSITE" id="PS51683">
    <property type="entry name" value="SAM_OMT_II"/>
    <property type="match status" value="1"/>
</dbReference>
<dbReference type="GO" id="GO:0008171">
    <property type="term" value="F:O-methyltransferase activity"/>
    <property type="evidence" value="ECO:0007669"/>
    <property type="project" value="InterPro"/>
</dbReference>
<dbReference type="GeneID" id="18912187"/>
<evidence type="ECO:0000259" key="5">
    <source>
        <dbReference type="Pfam" id="PF08100"/>
    </source>
</evidence>
<protein>
    <submittedName>
        <fullName evidence="6">Uncharacterized protein</fullName>
    </submittedName>
</protein>
<dbReference type="Proteomes" id="UP000008370">
    <property type="component" value="Unassembled WGS sequence"/>
</dbReference>
<keyword evidence="1" id="KW-0489">Methyltransferase</keyword>
<feature type="domain" description="O-methyltransferase dimerisation" evidence="5">
    <location>
        <begin position="88"/>
        <end position="163"/>
    </location>
</feature>
<dbReference type="EMBL" id="JH930468">
    <property type="protein sequence ID" value="EKM60303.1"/>
    <property type="molecule type" value="Genomic_DNA"/>
</dbReference>
<dbReference type="InParanoid" id="K5W8S1"/>
<dbReference type="KEGG" id="pco:PHACADRAFT_203537"/>
<dbReference type="GO" id="GO:0032259">
    <property type="term" value="P:methylation"/>
    <property type="evidence" value="ECO:0007669"/>
    <property type="project" value="UniProtKB-KW"/>
</dbReference>
<dbReference type="Pfam" id="PF00891">
    <property type="entry name" value="Methyltransf_2"/>
    <property type="match status" value="1"/>
</dbReference>
<evidence type="ECO:0000256" key="2">
    <source>
        <dbReference type="ARBA" id="ARBA00022679"/>
    </source>
</evidence>
<keyword evidence="7" id="KW-1185">Reference proteome</keyword>